<proteinExistence type="predicted"/>
<feature type="region of interest" description="Disordered" evidence="5">
    <location>
        <begin position="230"/>
        <end position="340"/>
    </location>
</feature>
<dbReference type="GO" id="GO:0071944">
    <property type="term" value="C:cell periphery"/>
    <property type="evidence" value="ECO:0007669"/>
    <property type="project" value="UniProtKB-ARBA"/>
</dbReference>
<dbReference type="GeneID" id="54361551"/>
<reference evidence="9" key="2">
    <citation type="submission" date="2020-04" db="EMBL/GenBank/DDBJ databases">
        <authorList>
            <consortium name="NCBI Genome Project"/>
        </authorList>
    </citation>
    <scope>NUCLEOTIDE SEQUENCE</scope>
    <source>
        <strain evidence="9">CBS 342.82</strain>
    </source>
</reference>
<dbReference type="PANTHER" id="PTHR15549">
    <property type="entry name" value="PAIRED IMMUNOGLOBULIN-LIKE TYPE 2 RECEPTOR"/>
    <property type="match status" value="1"/>
</dbReference>
<evidence type="ECO:0000256" key="5">
    <source>
        <dbReference type="SAM" id="MobiDB-lite"/>
    </source>
</evidence>
<name>A0A6J3MI68_9PEZI</name>
<evidence type="ECO:0000256" key="7">
    <source>
        <dbReference type="SAM" id="SignalP"/>
    </source>
</evidence>
<dbReference type="OrthoDB" id="5215637at2759"/>
<reference evidence="9" key="1">
    <citation type="submission" date="2020-01" db="EMBL/GenBank/DDBJ databases">
        <authorList>
            <consortium name="DOE Joint Genome Institute"/>
            <person name="Haridas S."/>
            <person name="Albert R."/>
            <person name="Binder M."/>
            <person name="Bloem J."/>
            <person name="Labutti K."/>
            <person name="Salamov A."/>
            <person name="Andreopoulos B."/>
            <person name="Baker S.E."/>
            <person name="Barry K."/>
            <person name="Bills G."/>
            <person name="Bluhm B.H."/>
            <person name="Cannon C."/>
            <person name="Castanera R."/>
            <person name="Culley D.E."/>
            <person name="Daum C."/>
            <person name="Ezra D."/>
            <person name="Gonzalez J.B."/>
            <person name="Henrissat B."/>
            <person name="Kuo A."/>
            <person name="Liang C."/>
            <person name="Lipzen A."/>
            <person name="Lutzoni F."/>
            <person name="Magnuson J."/>
            <person name="Mondo S."/>
            <person name="Nolan M."/>
            <person name="Ohm R."/>
            <person name="Pangilinan J."/>
            <person name="Park H.-J."/>
            <person name="Ramirez L."/>
            <person name="Alfaro M."/>
            <person name="Sun H."/>
            <person name="Tritt A."/>
            <person name="Yoshinaga Y."/>
            <person name="Zwiers L.-H."/>
            <person name="Turgeon B.G."/>
            <person name="Goodwin S.B."/>
            <person name="Spatafora J.W."/>
            <person name="Crous P.W."/>
            <person name="Grigoriev I.V."/>
        </authorList>
    </citation>
    <scope>NUCLEOTIDE SEQUENCE</scope>
    <source>
        <strain evidence="9">CBS 342.82</strain>
    </source>
</reference>
<protein>
    <submittedName>
        <fullName evidence="9">Uncharacterized protein</fullName>
    </submittedName>
</protein>
<keyword evidence="7" id="KW-0732">Signal</keyword>
<evidence type="ECO:0000313" key="9">
    <source>
        <dbReference type="RefSeq" id="XP_033464662.1"/>
    </source>
</evidence>
<feature type="signal peptide" evidence="7">
    <location>
        <begin position="1"/>
        <end position="17"/>
    </location>
</feature>
<dbReference type="RefSeq" id="XP_033464662.1">
    <property type="nucleotide sequence ID" value="XM_033603751.1"/>
</dbReference>
<accession>A0A6J3MI68</accession>
<feature type="chain" id="PRO_5026920761" evidence="7">
    <location>
        <begin position="18"/>
        <end position="340"/>
    </location>
</feature>
<dbReference type="GO" id="GO:0016020">
    <property type="term" value="C:membrane"/>
    <property type="evidence" value="ECO:0007669"/>
    <property type="project" value="UniProtKB-SubCell"/>
</dbReference>
<evidence type="ECO:0000256" key="3">
    <source>
        <dbReference type="ARBA" id="ARBA00022989"/>
    </source>
</evidence>
<evidence type="ECO:0000313" key="8">
    <source>
        <dbReference type="Proteomes" id="UP000504637"/>
    </source>
</evidence>
<dbReference type="Proteomes" id="UP000504637">
    <property type="component" value="Unplaced"/>
</dbReference>
<keyword evidence="8" id="KW-1185">Reference proteome</keyword>
<evidence type="ECO:0000256" key="4">
    <source>
        <dbReference type="ARBA" id="ARBA00023136"/>
    </source>
</evidence>
<feature type="compositionally biased region" description="Low complexity" evidence="5">
    <location>
        <begin position="173"/>
        <end position="188"/>
    </location>
</feature>
<keyword evidence="2 6" id="KW-0812">Transmembrane</keyword>
<dbReference type="AlphaFoldDB" id="A0A6J3MI68"/>
<evidence type="ECO:0000256" key="6">
    <source>
        <dbReference type="SAM" id="Phobius"/>
    </source>
</evidence>
<feature type="transmembrane region" description="Helical" evidence="6">
    <location>
        <begin position="201"/>
        <end position="223"/>
    </location>
</feature>
<reference evidence="9" key="3">
    <citation type="submission" date="2025-08" db="UniProtKB">
        <authorList>
            <consortium name="RefSeq"/>
        </authorList>
    </citation>
    <scope>IDENTIFICATION</scope>
    <source>
        <strain evidence="9">CBS 342.82</strain>
    </source>
</reference>
<gene>
    <name evidence="9" type="ORF">K489DRAFT_375742</name>
</gene>
<sequence>MILSTVSLAIAIASVRAQSQCYFPDGTPTDNFVACNSSSSSSNDGFSSCCGRNDLCTTNGLCKNAQWDQENNYYWRHACTDPSWKSPNCPNYCTTVDNSPGQPWNNSHMVWACTQTTYCCSPWRWPNNGVPGRSARYTCCNDTAAVFDAGPAVYLAGQIFSTTQFPATSATATSTTTATATPTASSPSDPSVPQGLGPGTAAGIGVGASIGAILLIGSALWLVRRRRRRSREPAEGGAGEAAAKADPSVTDSEEAGGEAPTSSSSPVDDGDSAAGGARAWRLSSAHLPEADGSSGRYELEDAPRGGMSEADSRGRYELGFPRPDSPELVAGQFDGRRELA</sequence>
<feature type="compositionally biased region" description="Low complexity" evidence="5">
    <location>
        <begin position="262"/>
        <end position="277"/>
    </location>
</feature>
<feature type="region of interest" description="Disordered" evidence="5">
    <location>
        <begin position="173"/>
        <end position="197"/>
    </location>
</feature>
<keyword evidence="4 6" id="KW-0472">Membrane</keyword>
<dbReference type="PANTHER" id="PTHR15549:SF26">
    <property type="entry name" value="AXIAL BUDDING PATTERN PROTEIN 2-RELATED"/>
    <property type="match status" value="1"/>
</dbReference>
<keyword evidence="3 6" id="KW-1133">Transmembrane helix</keyword>
<comment type="subcellular location">
    <subcellularLocation>
        <location evidence="1">Membrane</location>
        <topology evidence="1">Single-pass membrane protein</topology>
    </subcellularLocation>
</comment>
<evidence type="ECO:0000256" key="2">
    <source>
        <dbReference type="ARBA" id="ARBA00022692"/>
    </source>
</evidence>
<organism evidence="9">
    <name type="scientific">Dissoconium aciculare CBS 342.82</name>
    <dbReference type="NCBI Taxonomy" id="1314786"/>
    <lineage>
        <taxon>Eukaryota</taxon>
        <taxon>Fungi</taxon>
        <taxon>Dikarya</taxon>
        <taxon>Ascomycota</taxon>
        <taxon>Pezizomycotina</taxon>
        <taxon>Dothideomycetes</taxon>
        <taxon>Dothideomycetidae</taxon>
        <taxon>Mycosphaerellales</taxon>
        <taxon>Dissoconiaceae</taxon>
        <taxon>Dissoconium</taxon>
    </lineage>
</organism>
<dbReference type="InterPro" id="IPR051694">
    <property type="entry name" value="Immunoregulatory_rcpt-like"/>
</dbReference>
<evidence type="ECO:0000256" key="1">
    <source>
        <dbReference type="ARBA" id="ARBA00004167"/>
    </source>
</evidence>